<dbReference type="EMBL" id="GL883138">
    <property type="protein sequence ID" value="EGG01377.1"/>
    <property type="molecule type" value="Genomic_DNA"/>
</dbReference>
<dbReference type="GeneID" id="18930754"/>
<dbReference type="AlphaFoldDB" id="F4S1H7"/>
<evidence type="ECO:0000313" key="2">
    <source>
        <dbReference type="Proteomes" id="UP000001072"/>
    </source>
</evidence>
<accession>F4S1H7</accession>
<dbReference type="Proteomes" id="UP000001072">
    <property type="component" value="Unassembled WGS sequence"/>
</dbReference>
<gene>
    <name evidence="1" type="ORF">MELLADRAFT_67019</name>
</gene>
<reference evidence="2" key="1">
    <citation type="journal article" date="2011" name="Proc. Natl. Acad. Sci. U.S.A.">
        <title>Obligate biotrophy features unraveled by the genomic analysis of rust fungi.</title>
        <authorList>
            <person name="Duplessis S."/>
            <person name="Cuomo C.A."/>
            <person name="Lin Y.-C."/>
            <person name="Aerts A."/>
            <person name="Tisserant E."/>
            <person name="Veneault-Fourrey C."/>
            <person name="Joly D.L."/>
            <person name="Hacquard S."/>
            <person name="Amselem J."/>
            <person name="Cantarel B.L."/>
            <person name="Chiu R."/>
            <person name="Coutinho P.M."/>
            <person name="Feau N."/>
            <person name="Field M."/>
            <person name="Frey P."/>
            <person name="Gelhaye E."/>
            <person name="Goldberg J."/>
            <person name="Grabherr M.G."/>
            <person name="Kodira C.D."/>
            <person name="Kohler A."/>
            <person name="Kuees U."/>
            <person name="Lindquist E.A."/>
            <person name="Lucas S.M."/>
            <person name="Mago R."/>
            <person name="Mauceli E."/>
            <person name="Morin E."/>
            <person name="Murat C."/>
            <person name="Pangilinan J.L."/>
            <person name="Park R."/>
            <person name="Pearson M."/>
            <person name="Quesneville H."/>
            <person name="Rouhier N."/>
            <person name="Sakthikumar S."/>
            <person name="Salamov A.A."/>
            <person name="Schmutz J."/>
            <person name="Selles B."/>
            <person name="Shapiro H."/>
            <person name="Tanguay P."/>
            <person name="Tuskan G.A."/>
            <person name="Henrissat B."/>
            <person name="Van de Peer Y."/>
            <person name="Rouze P."/>
            <person name="Ellis J.G."/>
            <person name="Dodds P.N."/>
            <person name="Schein J.E."/>
            <person name="Zhong S."/>
            <person name="Hamelin R.C."/>
            <person name="Grigoriev I.V."/>
            <person name="Szabo L.J."/>
            <person name="Martin F."/>
        </authorList>
    </citation>
    <scope>NUCLEOTIDE SEQUENCE [LARGE SCALE GENOMIC DNA]</scope>
    <source>
        <strain evidence="2">98AG31 / pathotype 3-4-7</strain>
    </source>
</reference>
<proteinExistence type="predicted"/>
<protein>
    <submittedName>
        <fullName evidence="1">Uncharacterized protein</fullName>
    </submittedName>
</protein>
<dbReference type="HOGENOM" id="CLU_104291_0_0_1"/>
<sequence>MLENPPTATGVFVVGREMPAAEVQWELQQVLPAGTTPFQAHCMLSGVDSNTPHVMPVVLIYRTESGPAVQPNHLYHAHGRLSHDAGIRKMILEVSSINGMTCLGPSPVSYGQFIPHLVDSVSLSAHGKPIYAEVEVALDFGPEVVVLMVEHNSWFQSVEPPYDSLIVSELTNLNKHIDSLIYYRGEPGLAMLNVDDFNERRVNTFISGYIQNWDADTEELTIQVTDEAAGVM</sequence>
<name>F4S1H7_MELLP</name>
<dbReference type="RefSeq" id="XP_007415227.1">
    <property type="nucleotide sequence ID" value="XM_007415165.1"/>
</dbReference>
<dbReference type="KEGG" id="mlr:MELLADRAFT_67019"/>
<evidence type="ECO:0000313" key="1">
    <source>
        <dbReference type="EMBL" id="EGG01377.1"/>
    </source>
</evidence>
<dbReference type="InParanoid" id="F4S1H7"/>
<dbReference type="VEuPathDB" id="FungiDB:MELLADRAFT_67019"/>
<keyword evidence="2" id="KW-1185">Reference proteome</keyword>
<organism evidence="2">
    <name type="scientific">Melampsora larici-populina (strain 98AG31 / pathotype 3-4-7)</name>
    <name type="common">Poplar leaf rust fungus</name>
    <dbReference type="NCBI Taxonomy" id="747676"/>
    <lineage>
        <taxon>Eukaryota</taxon>
        <taxon>Fungi</taxon>
        <taxon>Dikarya</taxon>
        <taxon>Basidiomycota</taxon>
        <taxon>Pucciniomycotina</taxon>
        <taxon>Pucciniomycetes</taxon>
        <taxon>Pucciniales</taxon>
        <taxon>Melampsoraceae</taxon>
        <taxon>Melampsora</taxon>
    </lineage>
</organism>